<gene>
    <name evidence="3" type="ORF">F4560_007830</name>
</gene>
<dbReference type="RefSeq" id="WP_184928024.1">
    <property type="nucleotide sequence ID" value="NZ_JACHMO010000001.1"/>
</dbReference>
<accession>A0A7W9M5D4</accession>
<keyword evidence="4" id="KW-1185">Reference proteome</keyword>
<dbReference type="NCBIfam" id="TIGR03558">
    <property type="entry name" value="oxido_grp_1"/>
    <property type="match status" value="1"/>
</dbReference>
<dbReference type="Pfam" id="PF00296">
    <property type="entry name" value="Bac_luciferase"/>
    <property type="match status" value="1"/>
</dbReference>
<dbReference type="AlphaFoldDB" id="A0A7W9M5D4"/>
<comment type="caution">
    <text evidence="3">The sequence shown here is derived from an EMBL/GenBank/DDBJ whole genome shotgun (WGS) entry which is preliminary data.</text>
</comment>
<dbReference type="FunFam" id="3.20.20.30:FF:000002">
    <property type="entry name" value="LLM class flavin-dependent oxidoreductase"/>
    <property type="match status" value="1"/>
</dbReference>
<feature type="domain" description="Luciferase-like" evidence="2">
    <location>
        <begin position="14"/>
        <end position="302"/>
    </location>
</feature>
<dbReference type="InterPro" id="IPR019949">
    <property type="entry name" value="CmoO-like"/>
</dbReference>
<dbReference type="GO" id="GO:0016705">
    <property type="term" value="F:oxidoreductase activity, acting on paired donors, with incorporation or reduction of molecular oxygen"/>
    <property type="evidence" value="ECO:0007669"/>
    <property type="project" value="InterPro"/>
</dbReference>
<evidence type="ECO:0000256" key="1">
    <source>
        <dbReference type="ARBA" id="ARBA00007789"/>
    </source>
</evidence>
<dbReference type="InterPro" id="IPR036661">
    <property type="entry name" value="Luciferase-like_sf"/>
</dbReference>
<dbReference type="CDD" id="cd00347">
    <property type="entry name" value="Flavin_utilizing_monoxygenases"/>
    <property type="match status" value="1"/>
</dbReference>
<organism evidence="3 4">
    <name type="scientific">Saccharothrix ecbatanensis</name>
    <dbReference type="NCBI Taxonomy" id="1105145"/>
    <lineage>
        <taxon>Bacteria</taxon>
        <taxon>Bacillati</taxon>
        <taxon>Actinomycetota</taxon>
        <taxon>Actinomycetes</taxon>
        <taxon>Pseudonocardiales</taxon>
        <taxon>Pseudonocardiaceae</taxon>
        <taxon>Saccharothrix</taxon>
    </lineage>
</organism>
<dbReference type="PANTHER" id="PTHR30137">
    <property type="entry name" value="LUCIFERASE-LIKE MONOOXYGENASE"/>
    <property type="match status" value="1"/>
</dbReference>
<dbReference type="PANTHER" id="PTHR30137:SF6">
    <property type="entry name" value="LUCIFERASE-LIKE MONOOXYGENASE"/>
    <property type="match status" value="1"/>
</dbReference>
<protein>
    <submittedName>
        <fullName evidence="3">Luciferase family oxidoreductase group 1</fullName>
    </submittedName>
</protein>
<dbReference type="EMBL" id="JACHMO010000001">
    <property type="protein sequence ID" value="MBB5808062.1"/>
    <property type="molecule type" value="Genomic_DNA"/>
</dbReference>
<dbReference type="InterPro" id="IPR050766">
    <property type="entry name" value="Bact_Lucif_Oxidored"/>
</dbReference>
<sequence>MSLRDVPLSALDLATVTTATDARTALRHTRELAQHVERLDFTRFWLAEHHNMPGIASSSPAILIGHVADATTTLRVGSGGVMLPNHPPLVVAEQFGTLSALHPGRIDLGIGRAPGTDQRTAQALRRTTGPLSVDDFPQQLSELTGYFNGTEALNAMPAEGNKPDIFLLGSSGYSAQVAGLLGLPFAFAHHFSAENTLPALALYRERFQPSERLQQPYALVCASVIVADTDEHAGFIAGPGALAFVKLRSGRPGPLATNEEAAEYPFTDVERLIFEDRLDSQVIGSPETAKAGLERLLEETKADELMVTTMVAEQSDRLRSFELLAEIAGRSPARRSAERVKTEA</sequence>
<dbReference type="SUPFAM" id="SSF51679">
    <property type="entry name" value="Bacterial luciferase-like"/>
    <property type="match status" value="1"/>
</dbReference>
<dbReference type="Gene3D" id="3.20.20.30">
    <property type="entry name" value="Luciferase-like domain"/>
    <property type="match status" value="1"/>
</dbReference>
<proteinExistence type="predicted"/>
<dbReference type="Proteomes" id="UP000552097">
    <property type="component" value="Unassembled WGS sequence"/>
</dbReference>
<comment type="similarity">
    <text evidence="1">To bacterial alkanal monooxygenase alpha and beta chains.</text>
</comment>
<name>A0A7W9M5D4_9PSEU</name>
<dbReference type="InterPro" id="IPR011251">
    <property type="entry name" value="Luciferase-like_dom"/>
</dbReference>
<evidence type="ECO:0000313" key="4">
    <source>
        <dbReference type="Proteomes" id="UP000552097"/>
    </source>
</evidence>
<evidence type="ECO:0000313" key="3">
    <source>
        <dbReference type="EMBL" id="MBB5808062.1"/>
    </source>
</evidence>
<dbReference type="GO" id="GO:0005829">
    <property type="term" value="C:cytosol"/>
    <property type="evidence" value="ECO:0007669"/>
    <property type="project" value="TreeGrafter"/>
</dbReference>
<evidence type="ECO:0000259" key="2">
    <source>
        <dbReference type="Pfam" id="PF00296"/>
    </source>
</evidence>
<reference evidence="3 4" key="1">
    <citation type="submission" date="2020-08" db="EMBL/GenBank/DDBJ databases">
        <title>Sequencing the genomes of 1000 actinobacteria strains.</title>
        <authorList>
            <person name="Klenk H.-P."/>
        </authorList>
    </citation>
    <scope>NUCLEOTIDE SEQUENCE [LARGE SCALE GENOMIC DNA]</scope>
    <source>
        <strain evidence="3 4">DSM 45486</strain>
    </source>
</reference>